<dbReference type="NCBIfam" id="TIGR01866">
    <property type="entry name" value="cas_Csn2"/>
    <property type="match status" value="1"/>
</dbReference>
<accession>A0A0R1UUM1</accession>
<reference evidence="1 2" key="1">
    <citation type="journal article" date="2015" name="Genome Announc.">
        <title>Expanding the biotechnology potential of lactobacilli through comparative genomics of 213 strains and associated genera.</title>
        <authorList>
            <person name="Sun Z."/>
            <person name="Harris H.M."/>
            <person name="McCann A."/>
            <person name="Guo C."/>
            <person name="Argimon S."/>
            <person name="Zhang W."/>
            <person name="Yang X."/>
            <person name="Jeffery I.B."/>
            <person name="Cooney J.C."/>
            <person name="Kagawa T.F."/>
            <person name="Liu W."/>
            <person name="Song Y."/>
            <person name="Salvetti E."/>
            <person name="Wrobel A."/>
            <person name="Rasinkangas P."/>
            <person name="Parkhill J."/>
            <person name="Rea M.C."/>
            <person name="O'Sullivan O."/>
            <person name="Ritari J."/>
            <person name="Douillard F.P."/>
            <person name="Paul Ross R."/>
            <person name="Yang R."/>
            <person name="Briner A.E."/>
            <person name="Felis G.E."/>
            <person name="de Vos W.M."/>
            <person name="Barrangou R."/>
            <person name="Klaenhammer T.R."/>
            <person name="Caufield P.W."/>
            <person name="Cui Y."/>
            <person name="Zhang H."/>
            <person name="O'Toole P.W."/>
        </authorList>
    </citation>
    <scope>NUCLEOTIDE SEQUENCE [LARGE SCALE GENOMIC DNA]</scope>
    <source>
        <strain evidence="1 2">DSM 16381</strain>
    </source>
</reference>
<dbReference type="STRING" id="1423753.FD28_GL000925"/>
<sequence>MNFAYYSFPPFAVRSSKVTVVDTAVQRIYQDLSLGFQDKLDTVKLSDDSFDSVTVKNGAQWYGDPMLTVDLNSLFQRKLQTQLIKLLADDQVVALSDGLRELLSKLLEDSYLMDVPLEMPEIPELAKLVKFSGIQVTTGPVDNAYAIIESLIKVLIELNDKRMLVLTNVSHYLQVSQLQSLVRFMANTDLPLLLIEFSSSQRKEYFTDCDYHYIDSDFVLW</sequence>
<keyword evidence="2" id="KW-1185">Reference proteome</keyword>
<protein>
    <submittedName>
        <fullName evidence="1">CRISPR-associated protein, SAG0897 family</fullName>
    </submittedName>
</protein>
<dbReference type="AlphaFoldDB" id="A0A0R1UUM1"/>
<evidence type="ECO:0000313" key="1">
    <source>
        <dbReference type="EMBL" id="KRL93739.1"/>
    </source>
</evidence>
<dbReference type="InterPro" id="IPR038600">
    <property type="entry name" value="Csn2_sf"/>
</dbReference>
<comment type="caution">
    <text evidence="1">The sequence shown here is derived from an EMBL/GenBank/DDBJ whole genome shotgun (WGS) entry which is preliminary data.</text>
</comment>
<dbReference type="Proteomes" id="UP000051580">
    <property type="component" value="Unassembled WGS sequence"/>
</dbReference>
<dbReference type="CDD" id="cd12218">
    <property type="entry name" value="Csn2"/>
    <property type="match status" value="1"/>
</dbReference>
<proteinExistence type="predicted"/>
<dbReference type="InterPro" id="IPR010146">
    <property type="entry name" value="CRISPR-assoc_prot_Csn2-typ"/>
</dbReference>
<dbReference type="RefSeq" id="WP_057734784.1">
    <property type="nucleotide sequence ID" value="NZ_AZFS01000061.1"/>
</dbReference>
<organism evidence="1 2">
    <name type="scientific">Levilactobacillus hammesii DSM 16381</name>
    <dbReference type="NCBI Taxonomy" id="1423753"/>
    <lineage>
        <taxon>Bacteria</taxon>
        <taxon>Bacillati</taxon>
        <taxon>Bacillota</taxon>
        <taxon>Bacilli</taxon>
        <taxon>Lactobacillales</taxon>
        <taxon>Lactobacillaceae</taxon>
        <taxon>Levilactobacillus</taxon>
    </lineage>
</organism>
<name>A0A0R1UUM1_9LACO</name>
<dbReference type="Pfam" id="PF09711">
    <property type="entry name" value="Cas_Csn2"/>
    <property type="match status" value="1"/>
</dbReference>
<gene>
    <name evidence="1" type="ORF">FD28_GL000925</name>
</gene>
<evidence type="ECO:0000313" key="2">
    <source>
        <dbReference type="Proteomes" id="UP000051580"/>
    </source>
</evidence>
<dbReference type="EMBL" id="AZFS01000061">
    <property type="protein sequence ID" value="KRL93739.1"/>
    <property type="molecule type" value="Genomic_DNA"/>
</dbReference>
<dbReference type="PATRIC" id="fig|1423753.3.peg.965"/>
<dbReference type="Gene3D" id="3.40.50.11940">
    <property type="match status" value="1"/>
</dbReference>
<dbReference type="OrthoDB" id="2246929at2"/>